<dbReference type="KEGG" id="simp:C6571_17835"/>
<proteinExistence type="predicted"/>
<feature type="region of interest" description="Disordered" evidence="1">
    <location>
        <begin position="1"/>
        <end position="24"/>
    </location>
</feature>
<dbReference type="RefSeq" id="WP_106447885.1">
    <property type="nucleotide sequence ID" value="NZ_CP027669.1"/>
</dbReference>
<evidence type="ECO:0000313" key="2">
    <source>
        <dbReference type="EMBL" id="AVO42910.1"/>
    </source>
</evidence>
<accession>A0A2S0N437</accession>
<dbReference type="Proteomes" id="UP000239326">
    <property type="component" value="Chromosome"/>
</dbReference>
<name>A0A2S0N437_9BURK</name>
<protein>
    <submittedName>
        <fullName evidence="2">Uncharacterized protein</fullName>
    </submittedName>
</protein>
<dbReference type="AlphaFoldDB" id="A0A2S0N437"/>
<gene>
    <name evidence="2" type="ORF">C6571_17835</name>
</gene>
<reference evidence="2 3" key="1">
    <citation type="submission" date="2018-03" db="EMBL/GenBank/DDBJ databases">
        <title>Genome sequencing of Simplicispira sp.</title>
        <authorList>
            <person name="Kim S.-J."/>
            <person name="Heo J."/>
            <person name="Kwon S.-W."/>
        </authorList>
    </citation>
    <scope>NUCLEOTIDE SEQUENCE [LARGE SCALE GENOMIC DNA]</scope>
    <source>
        <strain evidence="2 3">SC1-8</strain>
    </source>
</reference>
<organism evidence="2 3">
    <name type="scientific">Simplicispira suum</name>
    <dbReference type="NCBI Taxonomy" id="2109915"/>
    <lineage>
        <taxon>Bacteria</taxon>
        <taxon>Pseudomonadati</taxon>
        <taxon>Pseudomonadota</taxon>
        <taxon>Betaproteobacteria</taxon>
        <taxon>Burkholderiales</taxon>
        <taxon>Comamonadaceae</taxon>
        <taxon>Simplicispira</taxon>
    </lineage>
</organism>
<dbReference type="EMBL" id="CP027669">
    <property type="protein sequence ID" value="AVO42910.1"/>
    <property type="molecule type" value="Genomic_DNA"/>
</dbReference>
<sequence length="135" mass="14354">MAASPKPKATPPVKAAAKPASHRAAPTKPFLRFFHSAELRKKTLSVLELIENAPDATAHRGALADVVIVLMKSGFDGYFLAPLKKAKAGFLVEQSATVGLMGAQQVIGSVTRNIIGRMDAPQLLSVCGSIREMME</sequence>
<dbReference type="OrthoDB" id="8907464at2"/>
<keyword evidence="3" id="KW-1185">Reference proteome</keyword>
<evidence type="ECO:0000313" key="3">
    <source>
        <dbReference type="Proteomes" id="UP000239326"/>
    </source>
</evidence>
<evidence type="ECO:0000256" key="1">
    <source>
        <dbReference type="SAM" id="MobiDB-lite"/>
    </source>
</evidence>